<organism evidence="1 2">
    <name type="scientific">Colwellia psychrerythraea</name>
    <name type="common">Vibrio psychroerythus</name>
    <dbReference type="NCBI Taxonomy" id="28229"/>
    <lineage>
        <taxon>Bacteria</taxon>
        <taxon>Pseudomonadati</taxon>
        <taxon>Pseudomonadota</taxon>
        <taxon>Gammaproteobacteria</taxon>
        <taxon>Alteromonadales</taxon>
        <taxon>Colwelliaceae</taxon>
        <taxon>Colwellia</taxon>
    </lineage>
</organism>
<accession>A0A099KRP3</accession>
<dbReference type="PIRSF" id="PIRSF010372">
    <property type="entry name" value="PaiB"/>
    <property type="match status" value="1"/>
</dbReference>
<gene>
    <name evidence="1" type="ORF">ND2E_2354</name>
</gene>
<sequence>MYPAKHYQASKENISHYHDIIENNPLATLLFNHKSEIDVSHIPCHFSLKTSSSTIHELERNTLTAHVSNHHPLAEVLKHSSTVALQLIFHGEDAYISPRDVAKQHNQAQSVPTWNYAKVHVSGIAREIKNSDEKYRYMAASTAYFEHRLGSNNRTKPWSIEEAPAIAIQKMLNAITVFDITITHLEGRFKLSQNKPKAVQKELAEQLTTRGAQDLGQLMLAL</sequence>
<dbReference type="AlphaFoldDB" id="A0A099KRP3"/>
<proteinExistence type="predicted"/>
<dbReference type="SUPFAM" id="SSF50475">
    <property type="entry name" value="FMN-binding split barrel"/>
    <property type="match status" value="1"/>
</dbReference>
<dbReference type="InterPro" id="IPR007396">
    <property type="entry name" value="TR_PAI2-type"/>
</dbReference>
<dbReference type="OrthoDB" id="9794948at2"/>
<evidence type="ECO:0000313" key="2">
    <source>
        <dbReference type="Proteomes" id="UP000029843"/>
    </source>
</evidence>
<dbReference type="RefSeq" id="WP_033093148.1">
    <property type="nucleotide sequence ID" value="NZ_JQED01000012.1"/>
</dbReference>
<dbReference type="EMBL" id="JQED01000012">
    <property type="protein sequence ID" value="KGJ93429.1"/>
    <property type="molecule type" value="Genomic_DNA"/>
</dbReference>
<protein>
    <submittedName>
        <fullName evidence="1">FMN-binding negative transcriptional regulator</fullName>
    </submittedName>
</protein>
<dbReference type="Pfam" id="PF04299">
    <property type="entry name" value="FMN_bind_2"/>
    <property type="match status" value="1"/>
</dbReference>
<dbReference type="Gene3D" id="2.30.110.10">
    <property type="entry name" value="Electron Transport, Fmn-binding Protein, Chain A"/>
    <property type="match status" value="1"/>
</dbReference>
<dbReference type="PATRIC" id="fig|28229.4.peg.1380"/>
<dbReference type="PANTHER" id="PTHR35802:SF1">
    <property type="entry name" value="PROTEASE SYNTHASE AND SPORULATION PROTEIN PAI 2"/>
    <property type="match status" value="1"/>
</dbReference>
<dbReference type="InterPro" id="IPR012349">
    <property type="entry name" value="Split_barrel_FMN-bd"/>
</dbReference>
<comment type="caution">
    <text evidence="1">The sequence shown here is derived from an EMBL/GenBank/DDBJ whole genome shotgun (WGS) entry which is preliminary data.</text>
</comment>
<dbReference type="PANTHER" id="PTHR35802">
    <property type="entry name" value="PROTEASE SYNTHASE AND SPORULATION PROTEIN PAI 2"/>
    <property type="match status" value="1"/>
</dbReference>
<reference evidence="1 2" key="1">
    <citation type="submission" date="2014-08" db="EMBL/GenBank/DDBJ databases">
        <title>Genomic and Phenotypic Diversity of Colwellia psychrerythraea strains from Disparate Marine Basins.</title>
        <authorList>
            <person name="Techtmann S.M."/>
            <person name="Stelling S.C."/>
            <person name="Utturkar S.M."/>
            <person name="Alshibli N."/>
            <person name="Harris A."/>
            <person name="Brown S.D."/>
            <person name="Hazen T.C."/>
        </authorList>
    </citation>
    <scope>NUCLEOTIDE SEQUENCE [LARGE SCALE GENOMIC DNA]</scope>
    <source>
        <strain evidence="1 2">ND2E</strain>
    </source>
</reference>
<dbReference type="Proteomes" id="UP000029843">
    <property type="component" value="Unassembled WGS sequence"/>
</dbReference>
<name>A0A099KRP3_COLPS</name>
<evidence type="ECO:0000313" key="1">
    <source>
        <dbReference type="EMBL" id="KGJ93429.1"/>
    </source>
</evidence>